<keyword evidence="9" id="KW-1185">Reference proteome</keyword>
<dbReference type="CDD" id="cd06171">
    <property type="entry name" value="Sigma70_r4"/>
    <property type="match status" value="1"/>
</dbReference>
<organism evidence="8 9">
    <name type="scientific">Draconibacterium aestuarii</name>
    <dbReference type="NCBI Taxonomy" id="2998507"/>
    <lineage>
        <taxon>Bacteria</taxon>
        <taxon>Pseudomonadati</taxon>
        <taxon>Bacteroidota</taxon>
        <taxon>Bacteroidia</taxon>
        <taxon>Marinilabiliales</taxon>
        <taxon>Prolixibacteraceae</taxon>
        <taxon>Draconibacterium</taxon>
    </lineage>
</organism>
<dbReference type="Proteomes" id="UP001145087">
    <property type="component" value="Unassembled WGS sequence"/>
</dbReference>
<dbReference type="RefSeq" id="WP_343333514.1">
    <property type="nucleotide sequence ID" value="NZ_JAPOHD010000027.1"/>
</dbReference>
<dbReference type="InterPro" id="IPR014327">
    <property type="entry name" value="RNA_pol_sigma70_bacteroid"/>
</dbReference>
<name>A0A9X3J6P5_9BACT</name>
<dbReference type="InterPro" id="IPR013325">
    <property type="entry name" value="RNA_pol_sigma_r2"/>
</dbReference>
<dbReference type="InterPro" id="IPR039425">
    <property type="entry name" value="RNA_pol_sigma-70-like"/>
</dbReference>
<evidence type="ECO:0000313" key="8">
    <source>
        <dbReference type="EMBL" id="MCY1721182.1"/>
    </source>
</evidence>
<dbReference type="InterPro" id="IPR000838">
    <property type="entry name" value="RNA_pol_sigma70_ECF_CS"/>
</dbReference>
<dbReference type="InterPro" id="IPR013249">
    <property type="entry name" value="RNA_pol_sigma70_r4_t2"/>
</dbReference>
<evidence type="ECO:0000256" key="1">
    <source>
        <dbReference type="ARBA" id="ARBA00010641"/>
    </source>
</evidence>
<evidence type="ECO:0000256" key="3">
    <source>
        <dbReference type="ARBA" id="ARBA00023082"/>
    </source>
</evidence>
<keyword evidence="4 6" id="KW-0238">DNA-binding</keyword>
<comment type="caution">
    <text evidence="8">The sequence shown here is derived from an EMBL/GenBank/DDBJ whole genome shotgun (WGS) entry which is preliminary data.</text>
</comment>
<reference evidence="8" key="1">
    <citation type="submission" date="2022-11" db="EMBL/GenBank/DDBJ databases">
        <title>Marilongibacter aestuarii gen. nov., sp. nov., isolated from tidal flat sediment.</title>
        <authorList>
            <person name="Jiayan W."/>
        </authorList>
    </citation>
    <scope>NUCLEOTIDE SEQUENCE</scope>
    <source>
        <strain evidence="8">Z1-6</strain>
    </source>
</reference>
<dbReference type="NCBIfam" id="TIGR02985">
    <property type="entry name" value="Sig70_bacteroi1"/>
    <property type="match status" value="1"/>
</dbReference>
<keyword evidence="2 6" id="KW-0805">Transcription regulation</keyword>
<dbReference type="PROSITE" id="PS01063">
    <property type="entry name" value="SIGMA70_ECF"/>
    <property type="match status" value="1"/>
</dbReference>
<dbReference type="NCBIfam" id="TIGR02937">
    <property type="entry name" value="sigma70-ECF"/>
    <property type="match status" value="1"/>
</dbReference>
<dbReference type="PANTHER" id="PTHR43133">
    <property type="entry name" value="RNA POLYMERASE ECF-TYPE SIGMA FACTO"/>
    <property type="match status" value="1"/>
</dbReference>
<evidence type="ECO:0000256" key="6">
    <source>
        <dbReference type="RuleBase" id="RU000716"/>
    </source>
</evidence>
<protein>
    <recommendedName>
        <fullName evidence="6">RNA polymerase sigma factor</fullName>
    </recommendedName>
</protein>
<dbReference type="AlphaFoldDB" id="A0A9X3J6P5"/>
<dbReference type="InterPro" id="IPR014284">
    <property type="entry name" value="RNA_pol_sigma-70_dom"/>
</dbReference>
<keyword evidence="3 6" id="KW-0731">Sigma factor</keyword>
<dbReference type="InterPro" id="IPR036388">
    <property type="entry name" value="WH-like_DNA-bd_sf"/>
</dbReference>
<comment type="similarity">
    <text evidence="1 6">Belongs to the sigma-70 factor family. ECF subfamily.</text>
</comment>
<dbReference type="GO" id="GO:0006352">
    <property type="term" value="P:DNA-templated transcription initiation"/>
    <property type="evidence" value="ECO:0007669"/>
    <property type="project" value="InterPro"/>
</dbReference>
<dbReference type="SUPFAM" id="SSF88659">
    <property type="entry name" value="Sigma3 and sigma4 domains of RNA polymerase sigma factors"/>
    <property type="match status" value="1"/>
</dbReference>
<dbReference type="Gene3D" id="1.10.1740.10">
    <property type="match status" value="1"/>
</dbReference>
<dbReference type="InterPro" id="IPR000792">
    <property type="entry name" value="Tscrpt_reg_LuxR_C"/>
</dbReference>
<dbReference type="SMART" id="SM00421">
    <property type="entry name" value="HTH_LUXR"/>
    <property type="match status" value="1"/>
</dbReference>
<accession>A0A9X3J6P5</accession>
<evidence type="ECO:0000313" key="9">
    <source>
        <dbReference type="Proteomes" id="UP001145087"/>
    </source>
</evidence>
<proteinExistence type="inferred from homology"/>
<dbReference type="SUPFAM" id="SSF88946">
    <property type="entry name" value="Sigma2 domain of RNA polymerase sigma factors"/>
    <property type="match status" value="1"/>
</dbReference>
<dbReference type="Pfam" id="PF08281">
    <property type="entry name" value="Sigma70_r4_2"/>
    <property type="match status" value="1"/>
</dbReference>
<evidence type="ECO:0000256" key="5">
    <source>
        <dbReference type="ARBA" id="ARBA00023163"/>
    </source>
</evidence>
<dbReference type="EMBL" id="JAPOHD010000027">
    <property type="protein sequence ID" value="MCY1721182.1"/>
    <property type="molecule type" value="Genomic_DNA"/>
</dbReference>
<sequence>MKTNKSNTELILRLSQDDKVAFYNLYERYSKRLYSFVFRFIKQELDTEEIVQEVFVKIWEKRRNIDAYSSFESYLFTVAYNSTISLFRKRLSEKKYFEHIASLQEVNKAPNLIDEIQFNDLINQVNNLLAELTPRQREIYSLSRESGLSYQDIAKKLNISASTVKKHMANTLSFLKSNLNSSLMTNILFIYLFF</sequence>
<dbReference type="GO" id="GO:0016987">
    <property type="term" value="F:sigma factor activity"/>
    <property type="evidence" value="ECO:0007669"/>
    <property type="project" value="UniProtKB-KW"/>
</dbReference>
<dbReference type="InterPro" id="IPR013324">
    <property type="entry name" value="RNA_pol_sigma_r3/r4-like"/>
</dbReference>
<dbReference type="Gene3D" id="1.10.10.10">
    <property type="entry name" value="Winged helix-like DNA-binding domain superfamily/Winged helix DNA-binding domain"/>
    <property type="match status" value="1"/>
</dbReference>
<evidence type="ECO:0000256" key="4">
    <source>
        <dbReference type="ARBA" id="ARBA00023125"/>
    </source>
</evidence>
<dbReference type="PANTHER" id="PTHR43133:SF46">
    <property type="entry name" value="RNA POLYMERASE SIGMA-70 FACTOR ECF SUBFAMILY"/>
    <property type="match status" value="1"/>
</dbReference>
<evidence type="ECO:0000256" key="2">
    <source>
        <dbReference type="ARBA" id="ARBA00023015"/>
    </source>
</evidence>
<keyword evidence="5 6" id="KW-0804">Transcription</keyword>
<dbReference type="InterPro" id="IPR007627">
    <property type="entry name" value="RNA_pol_sigma70_r2"/>
</dbReference>
<dbReference type="GO" id="GO:0003677">
    <property type="term" value="F:DNA binding"/>
    <property type="evidence" value="ECO:0007669"/>
    <property type="project" value="UniProtKB-KW"/>
</dbReference>
<evidence type="ECO:0000259" key="7">
    <source>
        <dbReference type="SMART" id="SM00421"/>
    </source>
</evidence>
<feature type="domain" description="HTH luxR-type" evidence="7">
    <location>
        <begin position="129"/>
        <end position="187"/>
    </location>
</feature>
<dbReference type="Pfam" id="PF04542">
    <property type="entry name" value="Sigma70_r2"/>
    <property type="match status" value="1"/>
</dbReference>
<gene>
    <name evidence="8" type="ORF">OU798_12560</name>
</gene>